<gene>
    <name evidence="1" type="ORF">EFB08_22630</name>
</gene>
<proteinExistence type="predicted"/>
<accession>A0A3M9M8P8</accession>
<sequence length="79" mass="9071">MEDCFFLSDSPLEGSVEGCLLLLVHAFLIQAILNEALSFYENQQCLTFFVNTPLYLPSRGESVFWAYFGENKLKRLIKT</sequence>
<dbReference type="Proteomes" id="UP000272117">
    <property type="component" value="Unassembled WGS sequence"/>
</dbReference>
<protein>
    <submittedName>
        <fullName evidence="1">Uncharacterized protein</fullName>
    </submittedName>
</protein>
<evidence type="ECO:0000313" key="2">
    <source>
        <dbReference type="Proteomes" id="UP000272117"/>
    </source>
</evidence>
<dbReference type="AlphaFoldDB" id="A0A3M9M8P8"/>
<keyword evidence="2" id="KW-1185">Reference proteome</keyword>
<name>A0A3M9M8P8_9BACT</name>
<evidence type="ECO:0000313" key="1">
    <source>
        <dbReference type="EMBL" id="RNI21939.1"/>
    </source>
</evidence>
<reference evidence="1 2" key="1">
    <citation type="submission" date="2018-11" db="EMBL/GenBank/DDBJ databases">
        <title>Rufibacter latericius sp. nov., isolated from water in Baiyang Lake.</title>
        <authorList>
            <person name="Yang Y."/>
        </authorList>
    </citation>
    <scope>NUCLEOTIDE SEQUENCE [LARGE SCALE GENOMIC DNA]</scope>
    <source>
        <strain evidence="1 2">R-22-1c-1</strain>
    </source>
</reference>
<comment type="caution">
    <text evidence="1">The sequence shown here is derived from an EMBL/GenBank/DDBJ whole genome shotgun (WGS) entry which is preliminary data.</text>
</comment>
<dbReference type="EMBL" id="RJJD01000023">
    <property type="protein sequence ID" value="RNI21939.1"/>
    <property type="molecule type" value="Genomic_DNA"/>
</dbReference>
<organism evidence="1 2">
    <name type="scientific">Rufibacter latericius</name>
    <dbReference type="NCBI Taxonomy" id="2487040"/>
    <lineage>
        <taxon>Bacteria</taxon>
        <taxon>Pseudomonadati</taxon>
        <taxon>Bacteroidota</taxon>
        <taxon>Cytophagia</taxon>
        <taxon>Cytophagales</taxon>
        <taxon>Hymenobacteraceae</taxon>
        <taxon>Rufibacter</taxon>
    </lineage>
</organism>